<protein>
    <recommendedName>
        <fullName evidence="4">VanZ like family protein</fullName>
    </recommendedName>
</protein>
<dbReference type="EMBL" id="FRYK01000007">
    <property type="protein sequence ID" value="SHO74270.1"/>
    <property type="molecule type" value="Genomic_DNA"/>
</dbReference>
<evidence type="ECO:0000256" key="1">
    <source>
        <dbReference type="SAM" id="Phobius"/>
    </source>
</evidence>
<feature type="transmembrane region" description="Helical" evidence="1">
    <location>
        <begin position="64"/>
        <end position="83"/>
    </location>
</feature>
<keyword evidence="1" id="KW-0812">Transmembrane</keyword>
<keyword evidence="1" id="KW-1133">Transmembrane helix</keyword>
<gene>
    <name evidence="2" type="ORF">SAMN05443547_2660</name>
</gene>
<name>A0A1M7ZZM7_9FLAO</name>
<evidence type="ECO:0000313" key="3">
    <source>
        <dbReference type="Proteomes" id="UP000184611"/>
    </source>
</evidence>
<feature type="transmembrane region" description="Helical" evidence="1">
    <location>
        <begin position="92"/>
        <end position="114"/>
    </location>
</feature>
<dbReference type="Proteomes" id="UP000184611">
    <property type="component" value="Unassembled WGS sequence"/>
</dbReference>
<dbReference type="STRING" id="416016.SAMN05443547_2660"/>
<dbReference type="AlphaFoldDB" id="A0A1M7ZZM7"/>
<organism evidence="2 3">
    <name type="scientific">Flavobacterium cucumis</name>
    <dbReference type="NCBI Taxonomy" id="416016"/>
    <lineage>
        <taxon>Bacteria</taxon>
        <taxon>Pseudomonadati</taxon>
        <taxon>Bacteroidota</taxon>
        <taxon>Flavobacteriia</taxon>
        <taxon>Flavobacteriales</taxon>
        <taxon>Flavobacteriaceae</taxon>
        <taxon>Flavobacterium</taxon>
    </lineage>
</organism>
<keyword evidence="3" id="KW-1185">Reference proteome</keyword>
<feature type="transmembrane region" description="Helical" evidence="1">
    <location>
        <begin position="7"/>
        <end position="24"/>
    </location>
</feature>
<sequence length="145" mass="16864">MKKVKTLLFPFLTILLGGFIYVFFRVESLRMFSWFNSISLTKVIITIRDYTLNYDLLIPDWVKFSLPDGLWLFSFISLILITWKNEINSSNLFWLIGLPIIALLSEIGQSISIVPGTFDWIDIAMYLTGFMLPFIINKKSLIIKL</sequence>
<dbReference type="OrthoDB" id="1069342at2"/>
<proteinExistence type="predicted"/>
<feature type="transmembrane region" description="Helical" evidence="1">
    <location>
        <begin position="120"/>
        <end position="136"/>
    </location>
</feature>
<accession>A0A1M7ZZM7</accession>
<reference evidence="3" key="1">
    <citation type="submission" date="2016-12" db="EMBL/GenBank/DDBJ databases">
        <authorList>
            <person name="Varghese N."/>
            <person name="Submissions S."/>
        </authorList>
    </citation>
    <scope>NUCLEOTIDE SEQUENCE [LARGE SCALE GENOMIC DNA]</scope>
    <source>
        <strain evidence="3">DSM 18830</strain>
    </source>
</reference>
<evidence type="ECO:0008006" key="4">
    <source>
        <dbReference type="Google" id="ProtNLM"/>
    </source>
</evidence>
<evidence type="ECO:0000313" key="2">
    <source>
        <dbReference type="EMBL" id="SHO74270.1"/>
    </source>
</evidence>
<dbReference type="RefSeq" id="WP_073585228.1">
    <property type="nucleotide sequence ID" value="NZ_CBCSEA010000014.1"/>
</dbReference>
<keyword evidence="1" id="KW-0472">Membrane</keyword>